<protein>
    <submittedName>
        <fullName evidence="5">Uncharacterized protein</fullName>
    </submittedName>
</protein>
<dbReference type="PANTHER" id="PTHR12447:SF25">
    <property type="entry name" value="ANKYRIN REPEAT DOMAIN-CONTAINING PROTEIN 13C"/>
    <property type="match status" value="1"/>
</dbReference>
<dbReference type="OrthoDB" id="1585644at2759"/>
<gene>
    <name evidence="5" type="ORF">RFI_21080</name>
</gene>
<comment type="caution">
    <text evidence="5">The sequence shown here is derived from an EMBL/GenBank/DDBJ whole genome shotgun (WGS) entry which is preliminary data.</text>
</comment>
<reference evidence="5 6" key="1">
    <citation type="journal article" date="2013" name="Curr. Biol.">
        <title>The Genome of the Foraminiferan Reticulomyxa filosa.</title>
        <authorList>
            <person name="Glockner G."/>
            <person name="Hulsmann N."/>
            <person name="Schleicher M."/>
            <person name="Noegel A.A."/>
            <person name="Eichinger L."/>
            <person name="Gallinger C."/>
            <person name="Pawlowski J."/>
            <person name="Sierra R."/>
            <person name="Euteneuer U."/>
            <person name="Pillet L."/>
            <person name="Moustafa A."/>
            <person name="Platzer M."/>
            <person name="Groth M."/>
            <person name="Szafranski K."/>
            <person name="Schliwa M."/>
        </authorList>
    </citation>
    <scope>NUCLEOTIDE SEQUENCE [LARGE SCALE GENOMIC DNA]</scope>
</reference>
<evidence type="ECO:0000313" key="6">
    <source>
        <dbReference type="Proteomes" id="UP000023152"/>
    </source>
</evidence>
<evidence type="ECO:0000313" key="5">
    <source>
        <dbReference type="EMBL" id="ETO16276.1"/>
    </source>
</evidence>
<dbReference type="PANTHER" id="PTHR12447">
    <property type="entry name" value="ANKYRIN REPEAT DOMAIN-CONTAINING PROTEIN 13"/>
    <property type="match status" value="1"/>
</dbReference>
<evidence type="ECO:0000256" key="3">
    <source>
        <dbReference type="ARBA" id="ARBA00037107"/>
    </source>
</evidence>
<feature type="compositionally biased region" description="Basic and acidic residues" evidence="4">
    <location>
        <begin position="48"/>
        <end position="57"/>
    </location>
</feature>
<sequence>MFGFFENKDSRNAEAEADAGDSDKEGSTQSGENESQEEEAEEDDEELEEKKEGKNEPVNRPRISVVLLPTLPPLPENYPLHAAVVRKDAKALVEAIENLMVCEDPLTPFRHRPINALDHHGYTALTLSVLTSWTEGVQILLEHGASPSSASYEGWTSIQEAVSTSQRELLRMLVVANMKLMKQSLALRAPRVRNQLAQ</sequence>
<name>X6MRI6_RETFI</name>
<feature type="compositionally biased region" description="Basic and acidic residues" evidence="4">
    <location>
        <begin position="1"/>
        <end position="14"/>
    </location>
</feature>
<dbReference type="GO" id="GO:0005789">
    <property type="term" value="C:endoplasmic reticulum membrane"/>
    <property type="evidence" value="ECO:0007669"/>
    <property type="project" value="UniProtKB-SubCell"/>
</dbReference>
<keyword evidence="6" id="KW-1185">Reference proteome</keyword>
<dbReference type="InterPro" id="IPR021832">
    <property type="entry name" value="ANKRD13"/>
</dbReference>
<dbReference type="Pfam" id="PF12796">
    <property type="entry name" value="Ank_2"/>
    <property type="match status" value="1"/>
</dbReference>
<evidence type="ECO:0000256" key="1">
    <source>
        <dbReference type="ARBA" id="ARBA00004586"/>
    </source>
</evidence>
<evidence type="ECO:0000256" key="2">
    <source>
        <dbReference type="ARBA" id="ARBA00023186"/>
    </source>
</evidence>
<dbReference type="InterPro" id="IPR036770">
    <property type="entry name" value="Ankyrin_rpt-contain_sf"/>
</dbReference>
<feature type="region of interest" description="Disordered" evidence="4">
    <location>
        <begin position="1"/>
        <end position="57"/>
    </location>
</feature>
<dbReference type="EMBL" id="ASPP01018421">
    <property type="protein sequence ID" value="ETO16276.1"/>
    <property type="molecule type" value="Genomic_DNA"/>
</dbReference>
<feature type="non-terminal residue" evidence="5">
    <location>
        <position position="198"/>
    </location>
</feature>
<keyword evidence="2" id="KW-0143">Chaperone</keyword>
<feature type="compositionally biased region" description="Acidic residues" evidence="4">
    <location>
        <begin position="34"/>
        <end position="47"/>
    </location>
</feature>
<accession>X6MRI6</accession>
<dbReference type="SUPFAM" id="SSF48403">
    <property type="entry name" value="Ankyrin repeat"/>
    <property type="match status" value="1"/>
</dbReference>
<comment type="function">
    <text evidence="3">Acts as a molecular chaperone for G protein-coupled receptors, regulating their biogenesis and exit from the ER.</text>
</comment>
<proteinExistence type="predicted"/>
<evidence type="ECO:0000256" key="4">
    <source>
        <dbReference type="SAM" id="MobiDB-lite"/>
    </source>
</evidence>
<dbReference type="Proteomes" id="UP000023152">
    <property type="component" value="Unassembled WGS sequence"/>
</dbReference>
<dbReference type="InterPro" id="IPR002110">
    <property type="entry name" value="Ankyrin_rpt"/>
</dbReference>
<dbReference type="Gene3D" id="1.25.40.20">
    <property type="entry name" value="Ankyrin repeat-containing domain"/>
    <property type="match status" value="1"/>
</dbReference>
<organism evidence="5 6">
    <name type="scientific">Reticulomyxa filosa</name>
    <dbReference type="NCBI Taxonomy" id="46433"/>
    <lineage>
        <taxon>Eukaryota</taxon>
        <taxon>Sar</taxon>
        <taxon>Rhizaria</taxon>
        <taxon>Retaria</taxon>
        <taxon>Foraminifera</taxon>
        <taxon>Monothalamids</taxon>
        <taxon>Reticulomyxidae</taxon>
        <taxon>Reticulomyxa</taxon>
    </lineage>
</organism>
<comment type="subcellular location">
    <subcellularLocation>
        <location evidence="1">Endoplasmic reticulum membrane</location>
    </subcellularLocation>
</comment>
<dbReference type="AlphaFoldDB" id="X6MRI6"/>